<gene>
    <name evidence="2" type="ORF">P6N53_02995</name>
</gene>
<dbReference type="Pfam" id="PF00498">
    <property type="entry name" value="FHA"/>
    <property type="match status" value="1"/>
</dbReference>
<dbReference type="Gene3D" id="2.60.200.20">
    <property type="match status" value="1"/>
</dbReference>
<evidence type="ECO:0000313" key="3">
    <source>
        <dbReference type="Proteomes" id="UP001172911"/>
    </source>
</evidence>
<sequence length="261" mass="29545">MFSGLEDKLEKYIEGFFKNKFSTGARVQPTDIAKKLFRSMKDKRRVSVANIYVPNEYFVYLHPTDYETIVPMAPALSSELVDYLIQKAKEKNFTLVARPTIQFAELDSIKSGDILIECKYGQAEPEEVRDIWQKAVDESKYEQIENTMNFEPIRDTAPIPKIKSAISASLFVEEGPDTGREFLLGDYRVVMGRRDSCDIVLLDSSISRRHAQLEPAGGRYWLTDLGSTNGTYLNGLLVEKVELTSGDVISLGSTVLIFKEF</sequence>
<dbReference type="InterPro" id="IPR022128">
    <property type="entry name" value="FhaA_N"/>
</dbReference>
<evidence type="ECO:0000259" key="1">
    <source>
        <dbReference type="PROSITE" id="PS50006"/>
    </source>
</evidence>
<dbReference type="SMART" id="SM00240">
    <property type="entry name" value="FHA"/>
    <property type="match status" value="1"/>
</dbReference>
<dbReference type="InterPro" id="IPR000253">
    <property type="entry name" value="FHA_dom"/>
</dbReference>
<dbReference type="InterPro" id="IPR008984">
    <property type="entry name" value="SMAD_FHA_dom_sf"/>
</dbReference>
<feature type="domain" description="FHA" evidence="1">
    <location>
        <begin position="189"/>
        <end position="238"/>
    </location>
</feature>
<accession>A0AAW7Z8U8</accession>
<dbReference type="InterPro" id="IPR050923">
    <property type="entry name" value="Cell_Proc_Reg/RNA_Proc"/>
</dbReference>
<dbReference type="CDD" id="cd00060">
    <property type="entry name" value="FHA"/>
    <property type="match status" value="1"/>
</dbReference>
<evidence type="ECO:0000313" key="2">
    <source>
        <dbReference type="EMBL" id="MDO7786188.1"/>
    </source>
</evidence>
<protein>
    <submittedName>
        <fullName evidence="2">DUF3662 and FHA domain-containing protein</fullName>
    </submittedName>
</protein>
<dbReference type="Pfam" id="PF12401">
    <property type="entry name" value="FhaA_N"/>
    <property type="match status" value="1"/>
</dbReference>
<dbReference type="PROSITE" id="PS50006">
    <property type="entry name" value="FHA_DOMAIN"/>
    <property type="match status" value="1"/>
</dbReference>
<dbReference type="AlphaFoldDB" id="A0AAW7Z8U8"/>
<dbReference type="Proteomes" id="UP001172911">
    <property type="component" value="Unassembled WGS sequence"/>
</dbReference>
<dbReference type="InterPro" id="IPR042287">
    <property type="entry name" value="FhaA_N_sf"/>
</dbReference>
<dbReference type="Gene3D" id="3.30.2320.60">
    <property type="entry name" value="FhaA, phosphopeptide-binding domain (DUF3662)"/>
    <property type="match status" value="1"/>
</dbReference>
<reference evidence="2" key="1">
    <citation type="journal article" date="2023" name="J. Hazard. Mater.">
        <title>Anaerobic biodegradation of pyrene and benzo[a]pyrene by a new sulfate-reducing Desulforamulus aquiferis strain DSA.</title>
        <authorList>
            <person name="Zhang Z."/>
            <person name="Sun J."/>
            <person name="Gong X."/>
            <person name="Wang C."/>
            <person name="Wang H."/>
        </authorList>
    </citation>
    <scope>NUCLEOTIDE SEQUENCE</scope>
    <source>
        <strain evidence="2">DSA</strain>
    </source>
</reference>
<organism evidence="2 3">
    <name type="scientific">Desulforamulus aquiferis</name>
    <dbReference type="NCBI Taxonomy" id="1397668"/>
    <lineage>
        <taxon>Bacteria</taxon>
        <taxon>Bacillati</taxon>
        <taxon>Bacillota</taxon>
        <taxon>Clostridia</taxon>
        <taxon>Eubacteriales</taxon>
        <taxon>Peptococcaceae</taxon>
        <taxon>Desulforamulus</taxon>
    </lineage>
</organism>
<dbReference type="EMBL" id="JARPTC010000003">
    <property type="protein sequence ID" value="MDO7786188.1"/>
    <property type="molecule type" value="Genomic_DNA"/>
</dbReference>
<dbReference type="SUPFAM" id="SSF49879">
    <property type="entry name" value="SMAD/FHA domain"/>
    <property type="match status" value="1"/>
</dbReference>
<name>A0AAW7Z8U8_9FIRM</name>
<proteinExistence type="predicted"/>
<reference evidence="2" key="2">
    <citation type="submission" date="2023-03" db="EMBL/GenBank/DDBJ databases">
        <authorList>
            <person name="Zhang Z."/>
        </authorList>
    </citation>
    <scope>NUCLEOTIDE SEQUENCE</scope>
    <source>
        <strain evidence="2">DSA</strain>
    </source>
</reference>
<comment type="caution">
    <text evidence="2">The sequence shown here is derived from an EMBL/GenBank/DDBJ whole genome shotgun (WGS) entry which is preliminary data.</text>
</comment>
<keyword evidence="3" id="KW-1185">Reference proteome</keyword>
<dbReference type="PANTHER" id="PTHR23308">
    <property type="entry name" value="NUCLEAR INHIBITOR OF PROTEIN PHOSPHATASE-1"/>
    <property type="match status" value="1"/>
</dbReference>